<feature type="compositionally biased region" description="Basic and acidic residues" evidence="1">
    <location>
        <begin position="94"/>
        <end position="108"/>
    </location>
</feature>
<accession>A0ABT6VHQ0</accession>
<evidence type="ECO:0000313" key="2">
    <source>
        <dbReference type="EMBL" id="MDI5933508.1"/>
    </source>
</evidence>
<name>A0ABT6VHQ0_9GAMM</name>
<dbReference type="RefSeq" id="WP_282721015.1">
    <property type="nucleotide sequence ID" value="NZ_JASCQO010000032.1"/>
</dbReference>
<gene>
    <name evidence="2" type="ORF">QLQ84_06850</name>
</gene>
<proteinExistence type="predicted"/>
<feature type="region of interest" description="Disordered" evidence="1">
    <location>
        <begin position="86"/>
        <end position="108"/>
    </location>
</feature>
<feature type="region of interest" description="Disordered" evidence="1">
    <location>
        <begin position="1"/>
        <end position="35"/>
    </location>
</feature>
<comment type="caution">
    <text evidence="2">The sequence shown here is derived from an EMBL/GenBank/DDBJ whole genome shotgun (WGS) entry which is preliminary data.</text>
</comment>
<evidence type="ECO:0000256" key="1">
    <source>
        <dbReference type="SAM" id="MobiDB-lite"/>
    </source>
</evidence>
<sequence>MHKHVDWDDPGADSVMQHFDRNPTSRSDPGPGDILSARHEDAIVRIKVEAYVDGTSIGEVVALISANNGRRMKSHGKLALGDTVRLPDASRALEPPRDTHEADDAAQD</sequence>
<dbReference type="Proteomes" id="UP001244242">
    <property type="component" value="Unassembled WGS sequence"/>
</dbReference>
<organism evidence="2 3">
    <name type="scientific">Halomonas kalidii</name>
    <dbReference type="NCBI Taxonomy" id="3043293"/>
    <lineage>
        <taxon>Bacteria</taxon>
        <taxon>Pseudomonadati</taxon>
        <taxon>Pseudomonadota</taxon>
        <taxon>Gammaproteobacteria</taxon>
        <taxon>Oceanospirillales</taxon>
        <taxon>Halomonadaceae</taxon>
        <taxon>Halomonas</taxon>
    </lineage>
</organism>
<protein>
    <submittedName>
        <fullName evidence="2">Uncharacterized protein</fullName>
    </submittedName>
</protein>
<evidence type="ECO:0000313" key="3">
    <source>
        <dbReference type="Proteomes" id="UP001244242"/>
    </source>
</evidence>
<keyword evidence="3" id="KW-1185">Reference proteome</keyword>
<reference evidence="2 3" key="1">
    <citation type="submission" date="2023-04" db="EMBL/GenBank/DDBJ databases">
        <title>Halomonas strains isolated from rhizosphere soil.</title>
        <authorList>
            <person name="Xu L."/>
            <person name="Sun J.-Q."/>
        </authorList>
    </citation>
    <scope>NUCLEOTIDE SEQUENCE [LARGE SCALE GENOMIC DNA]</scope>
    <source>
        <strain evidence="2 3">LN1S58</strain>
    </source>
</reference>
<dbReference type="EMBL" id="JASCQO010000032">
    <property type="protein sequence ID" value="MDI5933508.1"/>
    <property type="molecule type" value="Genomic_DNA"/>
</dbReference>